<evidence type="ECO:0000313" key="1">
    <source>
        <dbReference type="EMBL" id="OGY87204.1"/>
    </source>
</evidence>
<accession>A0A1G2BDH5</accession>
<organism evidence="1 2">
    <name type="scientific">Candidatus Kerfeldbacteria bacterium RIFOXYB2_FULL_38_14</name>
    <dbReference type="NCBI Taxonomy" id="1798547"/>
    <lineage>
        <taxon>Bacteria</taxon>
        <taxon>Candidatus Kerfeldiibacteriota</taxon>
    </lineage>
</organism>
<protein>
    <submittedName>
        <fullName evidence="1">Uncharacterized protein</fullName>
    </submittedName>
</protein>
<evidence type="ECO:0000313" key="2">
    <source>
        <dbReference type="Proteomes" id="UP000176420"/>
    </source>
</evidence>
<gene>
    <name evidence="1" type="ORF">A2319_00985</name>
</gene>
<dbReference type="Proteomes" id="UP000176420">
    <property type="component" value="Unassembled WGS sequence"/>
</dbReference>
<reference evidence="1 2" key="1">
    <citation type="journal article" date="2016" name="Nat. Commun.">
        <title>Thousands of microbial genomes shed light on interconnected biogeochemical processes in an aquifer system.</title>
        <authorList>
            <person name="Anantharaman K."/>
            <person name="Brown C.T."/>
            <person name="Hug L.A."/>
            <person name="Sharon I."/>
            <person name="Castelle C.J."/>
            <person name="Probst A.J."/>
            <person name="Thomas B.C."/>
            <person name="Singh A."/>
            <person name="Wilkins M.J."/>
            <person name="Karaoz U."/>
            <person name="Brodie E.L."/>
            <person name="Williams K.H."/>
            <person name="Hubbard S.S."/>
            <person name="Banfield J.F."/>
        </authorList>
    </citation>
    <scope>NUCLEOTIDE SEQUENCE [LARGE SCALE GENOMIC DNA]</scope>
</reference>
<comment type="caution">
    <text evidence="1">The sequence shown here is derived from an EMBL/GenBank/DDBJ whole genome shotgun (WGS) entry which is preliminary data.</text>
</comment>
<sequence>MQERYLPSTAEHSPEIVLANMEILELKQILGDFVAEKQDDPRTPAGKSMNVLRAHVADRLDSSKPLNEKYLNSLSRAGMANPDQKKAHLLVAAVLLELAQIAEREKQNAIGNTPAVIMRTALRLAVQSPEQVSSLILPSILAIPLADIRTCLTPGSTKTEDRILLSDIAFKKLDAEPEKAEEILTKTAIMITRSNYAWAMYLTSFTPAVQKWCVNDLFTNHREFLNKQFRYYMQLTQKDQLGAWSLKALQSNWNNFTIAARECPELLTAYENYRQEQAKQTQEQQAQEAQKAIQTQADIKQEQRGRIIKESEEISQQPLLFTVPDYPSLLFNDQPAQWGCFSIAQRRLSLSTISYFILRLSALDPDAQDSQIASLTNKLAERETAMLAQIDQFIETNAYRVCQTYFNDEMTSQVYNNSETASRCLGKFKQMDQRFLEYQADVVWRKHARVFSQLNELLTQAIIRFQSLYDNLLAKEQQTQQVESAQNEIEAQADKEQARTNLQIEHLRALVEEKMEYLRSLCALETGLDLPALKSLAQMGETDIIGSVSLSSSLSLAPRLELRPQLSLEQRYDWDQIILQMGENVEMLGQRIKMVDYVTAHEIAHLVNEELNRLVETQVAQQKETIQDLARSFSETARAVAREMISLGCGEVIIDSLGIKMLHDYGTTDPLVFDLPKRLTTAEYSFHAFAQVAMEVSRKNTNTEELKLRYAFMLLRLEAVADYFLNQRSSLPETSQIKTAIEQLFSTLNTSSLDIISPEQKQKIKNLLNHNFLAAQEMSLVKT</sequence>
<dbReference type="AlphaFoldDB" id="A0A1G2BDH5"/>
<dbReference type="EMBL" id="MHKI01000010">
    <property type="protein sequence ID" value="OGY87204.1"/>
    <property type="molecule type" value="Genomic_DNA"/>
</dbReference>
<name>A0A1G2BDH5_9BACT</name>
<proteinExistence type="predicted"/>